<name>A0ABS2GCF5_9FIRM</name>
<dbReference type="Proteomes" id="UP000729290">
    <property type="component" value="Unassembled WGS sequence"/>
</dbReference>
<accession>A0ABS2GCF5</accession>
<protein>
    <submittedName>
        <fullName evidence="2">Helix-turn-helix domain-containing protein</fullName>
    </submittedName>
</protein>
<dbReference type="PANTHER" id="PTHR38431">
    <property type="entry name" value="BLL2305 PROTEIN"/>
    <property type="match status" value="1"/>
</dbReference>
<sequence>MMIKERDESIEFINEESPYKEKAVEVDRTTMSVPEMRRMLGLGKTDSYWLVHKNCFETILVAGKMRIKLDSFEKWYSMQIKYKKVDGPPPGEALKQLSYSPRDIAQMLEVSEDIVYSIIKRDHLETIKVDYWMRVPVDVFERWYNSQTRYRTKEDRERDAQLEQDTVSMPEIAWMLGIHRKDVYAFINAKENQGRFRFVMVADRKRITRDSFMRWLDTQDRYHILTAAEREKLEREKALEEAKNAPREPKNPKFYTIEEITYFFGIHRSSIYKWIKEGTIPARKFGNSWRIPREEFEDWMDFRSC</sequence>
<dbReference type="NCBIfam" id="TIGR01764">
    <property type="entry name" value="excise"/>
    <property type="match status" value="1"/>
</dbReference>
<keyword evidence="3" id="KW-1185">Reference proteome</keyword>
<comment type="caution">
    <text evidence="2">The sequence shown here is derived from an EMBL/GenBank/DDBJ whole genome shotgun (WGS) entry which is preliminary data.</text>
</comment>
<dbReference type="InterPro" id="IPR010093">
    <property type="entry name" value="SinI_DNA-bd"/>
</dbReference>
<organism evidence="2 3">
    <name type="scientific">Anaerotignum lactatifermentans</name>
    <dbReference type="NCBI Taxonomy" id="160404"/>
    <lineage>
        <taxon>Bacteria</taxon>
        <taxon>Bacillati</taxon>
        <taxon>Bacillota</taxon>
        <taxon>Clostridia</taxon>
        <taxon>Lachnospirales</taxon>
        <taxon>Anaerotignaceae</taxon>
        <taxon>Anaerotignum</taxon>
    </lineage>
</organism>
<dbReference type="Pfam" id="PF12728">
    <property type="entry name" value="HTH_17"/>
    <property type="match status" value="1"/>
</dbReference>
<gene>
    <name evidence="2" type="ORF">H9X83_09980</name>
</gene>
<dbReference type="SUPFAM" id="SSF46955">
    <property type="entry name" value="Putative DNA-binding domain"/>
    <property type="match status" value="1"/>
</dbReference>
<dbReference type="EMBL" id="JACSNV010000014">
    <property type="protein sequence ID" value="MBM6878478.1"/>
    <property type="molecule type" value="Genomic_DNA"/>
</dbReference>
<reference evidence="2 3" key="1">
    <citation type="journal article" date="2021" name="Sci. Rep.">
        <title>The distribution of antibiotic resistance genes in chicken gut microbiota commensals.</title>
        <authorList>
            <person name="Juricova H."/>
            <person name="Matiasovicova J."/>
            <person name="Kubasova T."/>
            <person name="Cejkova D."/>
            <person name="Rychlik I."/>
        </authorList>
    </citation>
    <scope>NUCLEOTIDE SEQUENCE [LARGE SCALE GENOMIC DNA]</scope>
    <source>
        <strain evidence="2 3">An431b</strain>
    </source>
</reference>
<proteinExistence type="predicted"/>
<dbReference type="PANTHER" id="PTHR38431:SF1">
    <property type="entry name" value="BLL2305 PROTEIN"/>
    <property type="match status" value="1"/>
</dbReference>
<dbReference type="InterPro" id="IPR041657">
    <property type="entry name" value="HTH_17"/>
</dbReference>
<evidence type="ECO:0000259" key="1">
    <source>
        <dbReference type="Pfam" id="PF12728"/>
    </source>
</evidence>
<evidence type="ECO:0000313" key="2">
    <source>
        <dbReference type="EMBL" id="MBM6878478.1"/>
    </source>
</evidence>
<evidence type="ECO:0000313" key="3">
    <source>
        <dbReference type="Proteomes" id="UP000729290"/>
    </source>
</evidence>
<dbReference type="InterPro" id="IPR009061">
    <property type="entry name" value="DNA-bd_dom_put_sf"/>
</dbReference>
<feature type="domain" description="Helix-turn-helix" evidence="1">
    <location>
        <begin position="254"/>
        <end position="301"/>
    </location>
</feature>